<dbReference type="RefSeq" id="WP_184053718.1">
    <property type="nucleotide sequence ID" value="NZ_JACIJK010000001.1"/>
</dbReference>
<organism evidence="1 2">
    <name type="scientific">Sphingomonas aerophila</name>
    <dbReference type="NCBI Taxonomy" id="1344948"/>
    <lineage>
        <taxon>Bacteria</taxon>
        <taxon>Pseudomonadati</taxon>
        <taxon>Pseudomonadota</taxon>
        <taxon>Alphaproteobacteria</taxon>
        <taxon>Sphingomonadales</taxon>
        <taxon>Sphingomonadaceae</taxon>
        <taxon>Sphingomonas</taxon>
    </lineage>
</organism>
<reference evidence="1 2" key="1">
    <citation type="submission" date="2020-08" db="EMBL/GenBank/DDBJ databases">
        <title>Genomic Encyclopedia of Type Strains, Phase IV (KMG-IV): sequencing the most valuable type-strain genomes for metagenomic binning, comparative biology and taxonomic classification.</title>
        <authorList>
            <person name="Goeker M."/>
        </authorList>
    </citation>
    <scope>NUCLEOTIDE SEQUENCE [LARGE SCALE GENOMIC DNA]</scope>
    <source>
        <strain evidence="1 2">DSM 100044</strain>
    </source>
</reference>
<dbReference type="EMBL" id="JACIJK010000001">
    <property type="protein sequence ID" value="MBB5713452.1"/>
    <property type="molecule type" value="Genomic_DNA"/>
</dbReference>
<proteinExistence type="predicted"/>
<keyword evidence="2" id="KW-1185">Reference proteome</keyword>
<accession>A0A7W9EUB1</accession>
<dbReference type="AlphaFoldDB" id="A0A7W9EUB1"/>
<comment type="caution">
    <text evidence="1">The sequence shown here is derived from an EMBL/GenBank/DDBJ whole genome shotgun (WGS) entry which is preliminary data.</text>
</comment>
<dbReference type="Pfam" id="PF02620">
    <property type="entry name" value="YceD"/>
    <property type="match status" value="1"/>
</dbReference>
<name>A0A7W9EUB1_9SPHN</name>
<dbReference type="InterPro" id="IPR003772">
    <property type="entry name" value="YceD"/>
</dbReference>
<dbReference type="Proteomes" id="UP000546200">
    <property type="component" value="Unassembled WGS sequence"/>
</dbReference>
<evidence type="ECO:0000313" key="2">
    <source>
        <dbReference type="Proteomes" id="UP000546200"/>
    </source>
</evidence>
<evidence type="ECO:0000313" key="1">
    <source>
        <dbReference type="EMBL" id="MBB5713452.1"/>
    </source>
</evidence>
<protein>
    <submittedName>
        <fullName evidence="1">Uncharacterized metal-binding protein YceD (DUF177 family)</fullName>
    </submittedName>
</protein>
<sequence length="174" mass="18490">MTPEFPRPERVDTIGPREREIAVEANADERERLARRFGLLSLDRLEAAFRVRREQAGIKVSGRVLADLVQPCSASGEPVPAHIDEAVDLLFVDPGSAATDEVELTADALDTIEIENGVVDLGEAAAETVALALDPFPRAPNAAEVLRNAGVLSEEEAGPMSGLAAALKDKLGGR</sequence>
<gene>
    <name evidence="1" type="ORF">FHS94_000271</name>
</gene>